<evidence type="ECO:0000256" key="2">
    <source>
        <dbReference type="ARBA" id="ARBA00006842"/>
    </source>
</evidence>
<dbReference type="PANTHER" id="PTHR12700">
    <property type="entry name" value="ATP SYNTHASE SUBUNIT D, MITOCHONDRIAL"/>
    <property type="match status" value="1"/>
</dbReference>
<keyword evidence="3 10" id="KW-0813">Transport</keyword>
<dbReference type="GO" id="GO:0015986">
    <property type="term" value="P:proton motive force-driven ATP synthesis"/>
    <property type="evidence" value="ECO:0007669"/>
    <property type="project" value="UniProtKB-UniRule"/>
</dbReference>
<organism evidence="11">
    <name type="scientific">Anthopleura elegantissima</name>
    <name type="common">Green aggregating anemone</name>
    <name type="synonym">Actinia elegantissima</name>
    <dbReference type="NCBI Taxonomy" id="6110"/>
    <lineage>
        <taxon>Eukaryota</taxon>
        <taxon>Metazoa</taxon>
        <taxon>Cnidaria</taxon>
        <taxon>Anthozoa</taxon>
        <taxon>Hexacorallia</taxon>
        <taxon>Actiniaria</taxon>
        <taxon>Actiniidae</taxon>
        <taxon>Anthopleura</taxon>
    </lineage>
</organism>
<evidence type="ECO:0000256" key="5">
    <source>
        <dbReference type="ARBA" id="ARBA00022781"/>
    </source>
</evidence>
<keyword evidence="6 10" id="KW-0999">Mitochondrion inner membrane</keyword>
<evidence type="ECO:0000256" key="10">
    <source>
        <dbReference type="PIRNR" id="PIRNR005514"/>
    </source>
</evidence>
<protein>
    <recommendedName>
        <fullName evidence="10">ATP synthase subunit d, mitochondrial</fullName>
    </recommendedName>
</protein>
<reference evidence="11" key="1">
    <citation type="journal article" date="2006" name="BMC Genomics">
        <title>Transcriptome analysis of a cnidarian-dinoflagellate mutualism reveals complex modulation of host gene expression.</title>
        <authorList>
            <person name="Rodriguez-Lanetty M."/>
            <person name="Phillips W.S."/>
            <person name="Weis V.M."/>
        </authorList>
    </citation>
    <scope>NUCLEOTIDE SEQUENCE</scope>
</reference>
<sequence length="157" mass="18232">MAARRIGKYVPDWVKLSTRVPTEARGDMGRFRATYESLKTSLESVHAKPEAIDWEFYAKNVSKPGLVSSFQKAYEAVTVPYPKDTKSDLIAKREKEMETMCEQLKKESLLRIKEYEAELGQVKSQKPFEAMTVEEYLQDHPDLRTQAAEEMKQHIWK</sequence>
<comment type="subcellular location">
    <subcellularLocation>
        <location evidence="1 10">Mitochondrion inner membrane</location>
    </subcellularLocation>
</comment>
<comment type="function">
    <text evidence="10">Mitochondrial membrane ATP synthase (F(1)F(0) ATP synthase or Complex V) produces ATP from ADP in the presence of a proton gradient across the membrane which is generated by electron transport complexes of the respiratory chain. F-type ATPases consist of two structural domains, F(1) - containing the extramembraneous catalytic core, and F(0) - containing the membrane proton channel, linked together by a central stalk and a peripheral stalk. During catalysis, ATP synthesis in the catalytic domain of F(1) is coupled via a rotary mechanism of the central stalk subunits to proton translocation.</text>
</comment>
<evidence type="ECO:0000256" key="6">
    <source>
        <dbReference type="ARBA" id="ARBA00022792"/>
    </source>
</evidence>
<evidence type="ECO:0000256" key="8">
    <source>
        <dbReference type="ARBA" id="ARBA00023128"/>
    </source>
</evidence>
<dbReference type="Pfam" id="PF05873">
    <property type="entry name" value="Mt_ATP-synt_D"/>
    <property type="match status" value="1"/>
</dbReference>
<evidence type="ECO:0000256" key="3">
    <source>
        <dbReference type="ARBA" id="ARBA00022448"/>
    </source>
</evidence>
<dbReference type="GO" id="GO:0005743">
    <property type="term" value="C:mitochondrial inner membrane"/>
    <property type="evidence" value="ECO:0007669"/>
    <property type="project" value="UniProtKB-SubCell"/>
</dbReference>
<dbReference type="SUPFAM" id="SSF161065">
    <property type="entry name" value="ATP synthase D chain-like"/>
    <property type="match status" value="1"/>
</dbReference>
<keyword evidence="4" id="KW-0138">CF(0)</keyword>
<dbReference type="InterPro" id="IPR036228">
    <property type="entry name" value="ATP_synth_F0_dsu_sf_mt"/>
</dbReference>
<keyword evidence="8 10" id="KW-0496">Mitochondrion</keyword>
<proteinExistence type="evidence at transcript level"/>
<dbReference type="GO" id="GO:0045259">
    <property type="term" value="C:proton-transporting ATP synthase complex"/>
    <property type="evidence" value="ECO:0007669"/>
    <property type="project" value="UniProtKB-KW"/>
</dbReference>
<keyword evidence="7 10" id="KW-0406">Ion transport</keyword>
<dbReference type="EMBL" id="DQ309536">
    <property type="protein sequence ID" value="ABD04175.1"/>
    <property type="molecule type" value="mRNA"/>
</dbReference>
<evidence type="ECO:0000256" key="9">
    <source>
        <dbReference type="ARBA" id="ARBA00023136"/>
    </source>
</evidence>
<evidence type="ECO:0000256" key="7">
    <source>
        <dbReference type="ARBA" id="ARBA00023065"/>
    </source>
</evidence>
<comment type="similarity">
    <text evidence="2 10">Belongs to the ATPase d subunit family.</text>
</comment>
<dbReference type="GO" id="GO:0015078">
    <property type="term" value="F:proton transmembrane transporter activity"/>
    <property type="evidence" value="ECO:0007669"/>
    <property type="project" value="InterPro"/>
</dbReference>
<keyword evidence="9 10" id="KW-0472">Membrane</keyword>
<accession>Q2F6G7</accession>
<dbReference type="InterPro" id="IPR008689">
    <property type="entry name" value="ATP_synth_F0_dsu_mt"/>
</dbReference>
<dbReference type="Gene3D" id="6.10.280.70">
    <property type="match status" value="1"/>
</dbReference>
<name>Q2F6G7_ANTEL</name>
<dbReference type="AlphaFoldDB" id="Q2F6G7"/>
<dbReference type="PIRSF" id="PIRSF005514">
    <property type="entry name" value="ATPase_F0_D_mt"/>
    <property type="match status" value="1"/>
</dbReference>
<evidence type="ECO:0000256" key="4">
    <source>
        <dbReference type="ARBA" id="ARBA00022547"/>
    </source>
</evidence>
<evidence type="ECO:0000313" key="11">
    <source>
        <dbReference type="EMBL" id="ABD04175.1"/>
    </source>
</evidence>
<evidence type="ECO:0000256" key="1">
    <source>
        <dbReference type="ARBA" id="ARBA00004273"/>
    </source>
</evidence>
<keyword evidence="5 10" id="KW-0375">Hydrogen ion transport</keyword>